<dbReference type="EMBL" id="JAAAJB010001344">
    <property type="protein sequence ID" value="KAG0248182.1"/>
    <property type="molecule type" value="Genomic_DNA"/>
</dbReference>
<protein>
    <submittedName>
        <fullName evidence="1">Uncharacterized protein</fullName>
    </submittedName>
</protein>
<evidence type="ECO:0000313" key="2">
    <source>
        <dbReference type="Proteomes" id="UP000807716"/>
    </source>
</evidence>
<dbReference type="Proteomes" id="UP000807716">
    <property type="component" value="Unassembled WGS sequence"/>
</dbReference>
<evidence type="ECO:0000313" key="1">
    <source>
        <dbReference type="EMBL" id="KAG0248182.1"/>
    </source>
</evidence>
<keyword evidence="2" id="KW-1185">Reference proteome</keyword>
<comment type="caution">
    <text evidence="1">The sequence shown here is derived from an EMBL/GenBank/DDBJ whole genome shotgun (WGS) entry which is preliminary data.</text>
</comment>
<accession>A0A9P6PKI6</accession>
<sequence length="81" mass="8977">MPQGWQALVQQPQTTGTTAIETVDPTNLNQVMDSWGIDVSIRDEAYQNVRTLIDLHAQESTFVSQRFNYNVPGCRGGALPV</sequence>
<name>A0A9P6PKI6_9FUNG</name>
<reference evidence="1" key="1">
    <citation type="journal article" date="2020" name="Fungal Divers.">
        <title>Resolving the Mortierellaceae phylogeny through synthesis of multi-gene phylogenetics and phylogenomics.</title>
        <authorList>
            <person name="Vandepol N."/>
            <person name="Liber J."/>
            <person name="Desiro A."/>
            <person name="Na H."/>
            <person name="Kennedy M."/>
            <person name="Barry K."/>
            <person name="Grigoriev I.V."/>
            <person name="Miller A.N."/>
            <person name="O'Donnell K."/>
            <person name="Stajich J.E."/>
            <person name="Bonito G."/>
        </authorList>
    </citation>
    <scope>NUCLEOTIDE SEQUENCE</scope>
    <source>
        <strain evidence="1">BC1065</strain>
    </source>
</reference>
<proteinExistence type="predicted"/>
<feature type="non-terminal residue" evidence="1">
    <location>
        <position position="81"/>
    </location>
</feature>
<dbReference type="OrthoDB" id="10021044at2759"/>
<gene>
    <name evidence="1" type="ORF">DFQ27_001107</name>
</gene>
<dbReference type="AlphaFoldDB" id="A0A9P6PKI6"/>
<organism evidence="1 2">
    <name type="scientific">Actinomortierella ambigua</name>
    <dbReference type="NCBI Taxonomy" id="1343610"/>
    <lineage>
        <taxon>Eukaryota</taxon>
        <taxon>Fungi</taxon>
        <taxon>Fungi incertae sedis</taxon>
        <taxon>Mucoromycota</taxon>
        <taxon>Mortierellomycotina</taxon>
        <taxon>Mortierellomycetes</taxon>
        <taxon>Mortierellales</taxon>
        <taxon>Mortierellaceae</taxon>
        <taxon>Actinomortierella</taxon>
    </lineage>
</organism>